<evidence type="ECO:0000256" key="1">
    <source>
        <dbReference type="PROSITE-ProRule" id="PRU00325"/>
    </source>
</evidence>
<keyword evidence="1" id="KW-0862">Zinc</keyword>
<dbReference type="AlphaFoldDB" id="A0AAD9QCJ4"/>
<accession>A0AAD9QCJ4</accession>
<keyword evidence="1" id="KW-0479">Metal-binding</keyword>
<keyword evidence="4" id="KW-1185">Reference proteome</keyword>
<dbReference type="InterPro" id="IPR011604">
    <property type="entry name" value="PDDEXK-like_dom_sf"/>
</dbReference>
<dbReference type="GO" id="GO:0008270">
    <property type="term" value="F:zinc ion binding"/>
    <property type="evidence" value="ECO:0007669"/>
    <property type="project" value="UniProtKB-KW"/>
</dbReference>
<proteinExistence type="predicted"/>
<keyword evidence="1" id="KW-0863">Zinc-finger</keyword>
<dbReference type="InterPro" id="IPR051703">
    <property type="entry name" value="NF-kappa-B_Signaling_Reg"/>
</dbReference>
<evidence type="ECO:0000313" key="3">
    <source>
        <dbReference type="EMBL" id="KAK2558720.1"/>
    </source>
</evidence>
<dbReference type="InterPro" id="IPR019080">
    <property type="entry name" value="YqaJ_viral_recombinase"/>
</dbReference>
<gene>
    <name evidence="3" type="ORF">P5673_018927</name>
</gene>
<dbReference type="PANTHER" id="PTHR46609">
    <property type="entry name" value="EXONUCLEASE, PHAGE-TYPE/RECB, C-TERMINAL DOMAIN-CONTAINING PROTEIN"/>
    <property type="match status" value="1"/>
</dbReference>
<dbReference type="InterPro" id="IPR011335">
    <property type="entry name" value="Restrct_endonuc-II-like"/>
</dbReference>
<reference evidence="3" key="1">
    <citation type="journal article" date="2023" name="G3 (Bethesda)">
        <title>Whole genome assembly and annotation of the endangered Caribbean coral Acropora cervicornis.</title>
        <authorList>
            <person name="Selwyn J.D."/>
            <person name="Vollmer S.V."/>
        </authorList>
    </citation>
    <scope>NUCLEOTIDE SEQUENCE</scope>
    <source>
        <strain evidence="3">K2</strain>
    </source>
</reference>
<feature type="domain" description="SWIM-type" evidence="2">
    <location>
        <begin position="55"/>
        <end position="91"/>
    </location>
</feature>
<comment type="caution">
    <text evidence="3">The sequence shown here is derived from an EMBL/GenBank/DDBJ whole genome shotgun (WGS) entry which is preliminary data.</text>
</comment>
<dbReference type="EMBL" id="JARQWQ010000043">
    <property type="protein sequence ID" value="KAK2558720.1"/>
    <property type="molecule type" value="Genomic_DNA"/>
</dbReference>
<dbReference type="Pfam" id="PF04434">
    <property type="entry name" value="SWIM"/>
    <property type="match status" value="1"/>
</dbReference>
<organism evidence="3 4">
    <name type="scientific">Acropora cervicornis</name>
    <name type="common">Staghorn coral</name>
    <dbReference type="NCBI Taxonomy" id="6130"/>
    <lineage>
        <taxon>Eukaryota</taxon>
        <taxon>Metazoa</taxon>
        <taxon>Cnidaria</taxon>
        <taxon>Anthozoa</taxon>
        <taxon>Hexacorallia</taxon>
        <taxon>Scleractinia</taxon>
        <taxon>Astrocoeniina</taxon>
        <taxon>Acroporidae</taxon>
        <taxon>Acropora</taxon>
    </lineage>
</organism>
<dbReference type="InterPro" id="IPR007527">
    <property type="entry name" value="Znf_SWIM"/>
</dbReference>
<dbReference type="Pfam" id="PF09588">
    <property type="entry name" value="YqaJ"/>
    <property type="match status" value="1"/>
</dbReference>
<name>A0AAD9QCJ4_ACRCE</name>
<evidence type="ECO:0000259" key="2">
    <source>
        <dbReference type="PROSITE" id="PS50966"/>
    </source>
</evidence>
<dbReference type="SUPFAM" id="SSF52980">
    <property type="entry name" value="Restriction endonuclease-like"/>
    <property type="match status" value="1"/>
</dbReference>
<protein>
    <submittedName>
        <fullName evidence="3">Alkaline nuclease</fullName>
    </submittedName>
</protein>
<sequence>MAGITISALTSFFSDEPKSIHRGENHYKSDHIESFQYSHGIIRGSVHASMKDKSYKVTICLDGSEIKSAECECPRGNYKCSHAAALIIHGIHNLSRTDVECEWKKQKAPDQVKSVEELYPCPKEYNCLGREISNEDRSWFYQELKKLGNFTGTFWLLSPEPEKSNVMPVITVEDIVLSEEFVNHVDKKSYLTEKLRVSEDQRIALNKATIGQRDNPCWHMIRKGRLTASNFGSVLNCKRVTQSLIKRVLGQYDLSRVQAINWGIINESEAKKVFQQKTNLCIEEYGLWLHLSGMLGASPDGLVGRNALLEVKCPFTQRDSTIEEAVSSDNFYIKKNAEGHYELKKEHVYWHQVQGQLHLSEREICFFVVWTTKETLILLIEKDSAWADNLRRLQDFYTRHIIPAFTNDLL</sequence>
<dbReference type="PROSITE" id="PS50966">
    <property type="entry name" value="ZF_SWIM"/>
    <property type="match status" value="1"/>
</dbReference>
<reference evidence="3" key="2">
    <citation type="journal article" date="2023" name="Science">
        <title>Genomic signatures of disease resistance in endangered staghorn corals.</title>
        <authorList>
            <person name="Vollmer S.V."/>
            <person name="Selwyn J.D."/>
            <person name="Despard B.A."/>
            <person name="Roesel C.L."/>
        </authorList>
    </citation>
    <scope>NUCLEOTIDE SEQUENCE</scope>
    <source>
        <strain evidence="3">K2</strain>
    </source>
</reference>
<dbReference type="GO" id="GO:0006281">
    <property type="term" value="P:DNA repair"/>
    <property type="evidence" value="ECO:0007669"/>
    <property type="project" value="UniProtKB-ARBA"/>
</dbReference>
<dbReference type="Gene3D" id="3.90.320.10">
    <property type="match status" value="1"/>
</dbReference>
<dbReference type="Proteomes" id="UP001249851">
    <property type="component" value="Unassembled WGS sequence"/>
</dbReference>
<dbReference type="PANTHER" id="PTHR46609:SF8">
    <property type="entry name" value="YQAJ VIRAL RECOMBINASE DOMAIN-CONTAINING PROTEIN"/>
    <property type="match status" value="1"/>
</dbReference>
<evidence type="ECO:0000313" key="4">
    <source>
        <dbReference type="Proteomes" id="UP001249851"/>
    </source>
</evidence>
<dbReference type="CDD" id="cd22343">
    <property type="entry name" value="PDDEXK_lambda_exonuclease-like"/>
    <property type="match status" value="1"/>
</dbReference>